<dbReference type="PANTHER" id="PTHR10352">
    <property type="entry name" value="EUKARYOTIC TRANSLATION INITIATION FACTOR 3 SUBUNIT G"/>
    <property type="match status" value="1"/>
</dbReference>
<feature type="region of interest" description="Disordered" evidence="3">
    <location>
        <begin position="368"/>
        <end position="714"/>
    </location>
</feature>
<feature type="compositionally biased region" description="Polar residues" evidence="3">
    <location>
        <begin position="48"/>
        <end position="60"/>
    </location>
</feature>
<feature type="domain" description="RRM" evidence="4">
    <location>
        <begin position="288"/>
        <end position="365"/>
    </location>
</feature>
<feature type="compositionally biased region" description="Pro residues" evidence="3">
    <location>
        <begin position="585"/>
        <end position="598"/>
    </location>
</feature>
<evidence type="ECO:0000256" key="1">
    <source>
        <dbReference type="ARBA" id="ARBA00022884"/>
    </source>
</evidence>
<dbReference type="InterPro" id="IPR035979">
    <property type="entry name" value="RBD_domain_sf"/>
</dbReference>
<feature type="compositionally biased region" description="Acidic residues" evidence="3">
    <location>
        <begin position="122"/>
        <end position="133"/>
    </location>
</feature>
<feature type="compositionally biased region" description="Acidic residues" evidence="3">
    <location>
        <begin position="1"/>
        <end position="12"/>
    </location>
</feature>
<dbReference type="AlphaFoldDB" id="A0A6G0XTJ1"/>
<evidence type="ECO:0000259" key="4">
    <source>
        <dbReference type="PROSITE" id="PS50102"/>
    </source>
</evidence>
<dbReference type="Pfam" id="PF00076">
    <property type="entry name" value="RRM_1"/>
    <property type="match status" value="1"/>
</dbReference>
<feature type="compositionally biased region" description="Gly residues" evidence="3">
    <location>
        <begin position="423"/>
        <end position="471"/>
    </location>
</feature>
<feature type="compositionally biased region" description="Low complexity" evidence="3">
    <location>
        <begin position="507"/>
        <end position="517"/>
    </location>
</feature>
<feature type="compositionally biased region" description="Polar residues" evidence="3">
    <location>
        <begin position="646"/>
        <end position="658"/>
    </location>
</feature>
<dbReference type="Gene3D" id="3.30.70.330">
    <property type="match status" value="1"/>
</dbReference>
<dbReference type="Proteomes" id="UP000481153">
    <property type="component" value="Unassembled WGS sequence"/>
</dbReference>
<feature type="compositionally biased region" description="Basic and acidic residues" evidence="3">
    <location>
        <begin position="400"/>
        <end position="415"/>
    </location>
</feature>
<dbReference type="InterPro" id="IPR012677">
    <property type="entry name" value="Nucleotide-bd_a/b_plait_sf"/>
</dbReference>
<dbReference type="SUPFAM" id="SSF54928">
    <property type="entry name" value="RNA-binding domain, RBD"/>
    <property type="match status" value="2"/>
</dbReference>
<evidence type="ECO:0000256" key="2">
    <source>
        <dbReference type="PROSITE-ProRule" id="PRU00176"/>
    </source>
</evidence>
<keyword evidence="6" id="KW-1185">Reference proteome</keyword>
<organism evidence="5 6">
    <name type="scientific">Aphanomyces euteiches</name>
    <dbReference type="NCBI Taxonomy" id="100861"/>
    <lineage>
        <taxon>Eukaryota</taxon>
        <taxon>Sar</taxon>
        <taxon>Stramenopiles</taxon>
        <taxon>Oomycota</taxon>
        <taxon>Saprolegniomycetes</taxon>
        <taxon>Saprolegniales</taxon>
        <taxon>Verrucalvaceae</taxon>
        <taxon>Aphanomyces</taxon>
    </lineage>
</organism>
<protein>
    <recommendedName>
        <fullName evidence="4">RRM domain-containing protein</fullName>
    </recommendedName>
</protein>
<feature type="region of interest" description="Disordered" evidence="3">
    <location>
        <begin position="1"/>
        <end position="173"/>
    </location>
</feature>
<dbReference type="VEuPathDB" id="FungiDB:AeMF1_002725"/>
<proteinExistence type="predicted"/>
<reference evidence="5 6" key="1">
    <citation type="submission" date="2019-07" db="EMBL/GenBank/DDBJ databases">
        <title>Genomics analysis of Aphanomyces spp. identifies a new class of oomycete effector associated with host adaptation.</title>
        <authorList>
            <person name="Gaulin E."/>
        </authorList>
    </citation>
    <scope>NUCLEOTIDE SEQUENCE [LARGE SCALE GENOMIC DNA]</scope>
    <source>
        <strain evidence="5 6">ATCC 201684</strain>
    </source>
</reference>
<sequence length="714" mass="77100">MPGQEDLMEDETKDERAEKGVDASSEHENVDFNDEGHAREEPTDERSTPISQNTTSTPTMHDTVYKGSEVTAEDASAEASGVETSKNDDTVNDINDHQEETPPEPQATTLSSTVTLSKRPEDDMEEGEVEEDIPYVKPQNQPNDQGDPYTQADSYEGDANTVGCAQPNEDTKEDIPLTPLEEYQKGYHGIQFSQTSTQLPKVIVRDPSNAVTENDLRAYFIAFGTIEACTWSPEAGVGEFTFPSLEVLNKLFSLPEHTVSGSTLIVSPMPPPVDQTVVRQWRESYGGKGVHLGNVLHEMTEDVIKSEMSCFGVVTNIRLFLKPKEEAPFGYGFVVYAKSSQAAHALAAGYHSILGAQVKISQMKEGQRFQRNNSFGGRGSTRGRGHDARGGGWGRGGRGMSRDGGRGGRGADFHGGRGRGRGDFQGGRGGRGDFQGGRGGRGDFQGGRGGRGDFQGGRGGRGGRFQGGRGGRGGDFHSGRGGRGGDFQNNWGGHSDYQGGRGSGPRYPQQASYQAPYQMPPHQPPMYHGGPPHQGPPPYHVYGQPAGYPTSTPPSYPPQQQSAYQQPAYGQHGGGFPPQGYQQPPAYPPQPYQPPPPYQAATPAYPQQPYQDQHQAQYAGGHQDAYTSQNYSAPPKIGYGSAPAAQGQNSYGHSYAQPQGQQYYGGTYSNPVADDGEQVHAFAGNVKREPGYGPVKGHASNHRAQPYNYPRHGQ</sequence>
<dbReference type="GO" id="GO:0003723">
    <property type="term" value="F:RNA binding"/>
    <property type="evidence" value="ECO:0007669"/>
    <property type="project" value="UniProtKB-UniRule"/>
</dbReference>
<dbReference type="CDD" id="cd00590">
    <property type="entry name" value="RRM_SF"/>
    <property type="match status" value="1"/>
</dbReference>
<feature type="compositionally biased region" description="Low complexity" evidence="3">
    <location>
        <begin position="599"/>
        <end position="619"/>
    </location>
</feature>
<keyword evidence="1 2" id="KW-0694">RNA-binding</keyword>
<feature type="compositionally biased region" description="Basic and acidic residues" evidence="3">
    <location>
        <begin position="85"/>
        <end position="100"/>
    </location>
</feature>
<evidence type="ECO:0000313" key="5">
    <source>
        <dbReference type="EMBL" id="KAF0743840.1"/>
    </source>
</evidence>
<evidence type="ECO:0000313" key="6">
    <source>
        <dbReference type="Proteomes" id="UP000481153"/>
    </source>
</evidence>
<evidence type="ECO:0000256" key="3">
    <source>
        <dbReference type="SAM" id="MobiDB-lite"/>
    </source>
</evidence>
<comment type="caution">
    <text evidence="5">The sequence shown here is derived from an EMBL/GenBank/DDBJ whole genome shotgun (WGS) entry which is preliminary data.</text>
</comment>
<name>A0A6G0XTJ1_9STRA</name>
<feature type="compositionally biased region" description="Basic and acidic residues" evidence="3">
    <location>
        <begin position="13"/>
        <end position="47"/>
    </location>
</feature>
<gene>
    <name evidence="5" type="ORF">Ae201684_001486</name>
</gene>
<feature type="compositionally biased region" description="Low complexity" evidence="3">
    <location>
        <begin position="659"/>
        <end position="668"/>
    </location>
</feature>
<feature type="compositionally biased region" description="Low complexity" evidence="3">
    <location>
        <begin position="558"/>
        <end position="570"/>
    </location>
</feature>
<dbReference type="EMBL" id="VJMJ01000012">
    <property type="protein sequence ID" value="KAF0743840.1"/>
    <property type="molecule type" value="Genomic_DNA"/>
</dbReference>
<feature type="compositionally biased region" description="Gly residues" evidence="3">
    <location>
        <begin position="390"/>
        <end position="399"/>
    </location>
</feature>
<feature type="compositionally biased region" description="Polar residues" evidence="3">
    <location>
        <begin position="106"/>
        <end position="116"/>
    </location>
</feature>
<dbReference type="SMART" id="SM00360">
    <property type="entry name" value="RRM"/>
    <property type="match status" value="2"/>
</dbReference>
<dbReference type="InterPro" id="IPR000504">
    <property type="entry name" value="RRM_dom"/>
</dbReference>
<accession>A0A6G0XTJ1</accession>
<dbReference type="PROSITE" id="PS50102">
    <property type="entry name" value="RRM"/>
    <property type="match status" value="1"/>
</dbReference>